<reference evidence="3" key="1">
    <citation type="journal article" date="2023" name="bioRxiv">
        <title>Improved chromosome-level genome assembly for marigold (Tagetes erecta).</title>
        <authorList>
            <person name="Jiang F."/>
            <person name="Yuan L."/>
            <person name="Wang S."/>
            <person name="Wang H."/>
            <person name="Xu D."/>
            <person name="Wang A."/>
            <person name="Fan W."/>
        </authorList>
    </citation>
    <scope>NUCLEOTIDE SEQUENCE</scope>
    <source>
        <strain evidence="3">WSJ</strain>
        <tissue evidence="3">Leaf</tissue>
    </source>
</reference>
<sequence>MTVDKSWTKITNKVDPKFVKGALAFANRGETYVDTEGRIHCPCKKCVNARRHIPRDVATHIIHNGFDSTYDVWIHHGEHLPGYERDGTKNECEQNENESNDGVDELLHDAFPTNGESEAQNHSDSASKHKIVELRHLWDIPDSKNAEDTLEDVNLVREDIVEEIIENVDIQGSDNAIDGFINDEIDDSDHSMEDFGSESNFDDSDNDKSNDEIEDDESDDDDL</sequence>
<evidence type="ECO:0000259" key="2">
    <source>
        <dbReference type="Pfam" id="PF13963"/>
    </source>
</evidence>
<comment type="caution">
    <text evidence="3">The sequence shown here is derived from an EMBL/GenBank/DDBJ whole genome shotgun (WGS) entry which is preliminary data.</text>
</comment>
<keyword evidence="4" id="KW-1185">Reference proteome</keyword>
<feature type="compositionally biased region" description="Acidic residues" evidence="1">
    <location>
        <begin position="212"/>
        <end position="223"/>
    </location>
</feature>
<dbReference type="AlphaFoldDB" id="A0AAD8NSE8"/>
<dbReference type="InterPro" id="IPR029480">
    <property type="entry name" value="Transpos_assoc"/>
</dbReference>
<name>A0AAD8NSE8_TARER</name>
<gene>
    <name evidence="3" type="ORF">QVD17_28711</name>
</gene>
<feature type="region of interest" description="Disordered" evidence="1">
    <location>
        <begin position="174"/>
        <end position="223"/>
    </location>
</feature>
<feature type="domain" description="Transposase-associated" evidence="2">
    <location>
        <begin position="5"/>
        <end position="78"/>
    </location>
</feature>
<organism evidence="3 4">
    <name type="scientific">Tagetes erecta</name>
    <name type="common">African marigold</name>
    <dbReference type="NCBI Taxonomy" id="13708"/>
    <lineage>
        <taxon>Eukaryota</taxon>
        <taxon>Viridiplantae</taxon>
        <taxon>Streptophyta</taxon>
        <taxon>Embryophyta</taxon>
        <taxon>Tracheophyta</taxon>
        <taxon>Spermatophyta</taxon>
        <taxon>Magnoliopsida</taxon>
        <taxon>eudicotyledons</taxon>
        <taxon>Gunneridae</taxon>
        <taxon>Pentapetalae</taxon>
        <taxon>asterids</taxon>
        <taxon>campanulids</taxon>
        <taxon>Asterales</taxon>
        <taxon>Asteraceae</taxon>
        <taxon>Asteroideae</taxon>
        <taxon>Heliantheae alliance</taxon>
        <taxon>Tageteae</taxon>
        <taxon>Tagetes</taxon>
    </lineage>
</organism>
<dbReference type="EMBL" id="JAUHHV010000007">
    <property type="protein sequence ID" value="KAK1419537.1"/>
    <property type="molecule type" value="Genomic_DNA"/>
</dbReference>
<evidence type="ECO:0000256" key="1">
    <source>
        <dbReference type="SAM" id="MobiDB-lite"/>
    </source>
</evidence>
<feature type="region of interest" description="Disordered" evidence="1">
    <location>
        <begin position="84"/>
        <end position="127"/>
    </location>
</feature>
<evidence type="ECO:0000313" key="3">
    <source>
        <dbReference type="EMBL" id="KAK1419537.1"/>
    </source>
</evidence>
<feature type="compositionally biased region" description="Acidic residues" evidence="1">
    <location>
        <begin position="93"/>
        <end position="104"/>
    </location>
</feature>
<proteinExistence type="predicted"/>
<protein>
    <recommendedName>
        <fullName evidence="2">Transposase-associated domain-containing protein</fullName>
    </recommendedName>
</protein>
<evidence type="ECO:0000313" key="4">
    <source>
        <dbReference type="Proteomes" id="UP001229421"/>
    </source>
</evidence>
<dbReference type="Proteomes" id="UP001229421">
    <property type="component" value="Unassembled WGS sequence"/>
</dbReference>
<accession>A0AAD8NSE8</accession>
<dbReference type="Pfam" id="PF13963">
    <property type="entry name" value="Transpos_assoc"/>
    <property type="match status" value="1"/>
</dbReference>